<proteinExistence type="predicted"/>
<protein>
    <submittedName>
        <fullName evidence="1">Uncharacterized protein</fullName>
    </submittedName>
</protein>
<sequence length="73" mass="8702">MRSKTSKHSQTPFCIHHFRSNIVSCNEKFYTIFMNFKTKFKIFSLKSPPPKTIRLNRIKILSLDPLPHRKRSP</sequence>
<dbReference type="AlphaFoldDB" id="A0A496JA21"/>
<evidence type="ECO:0000313" key="1">
    <source>
        <dbReference type="EMBL" id="RKV58383.1"/>
    </source>
</evidence>
<evidence type="ECO:0000313" key="2">
    <source>
        <dbReference type="Proteomes" id="UP000279456"/>
    </source>
</evidence>
<dbReference type="EMBL" id="QEHH01000029">
    <property type="protein sequence ID" value="RKV58383.1"/>
    <property type="molecule type" value="Genomic_DNA"/>
</dbReference>
<dbReference type="Proteomes" id="UP000279456">
    <property type="component" value="Unassembled WGS sequence"/>
</dbReference>
<reference evidence="1 2" key="1">
    <citation type="submission" date="2018-04" db="EMBL/GenBank/DDBJ databases">
        <title>Complete genome sequences of Helicobacter pylori.</title>
        <authorList>
            <person name="Palau M."/>
            <person name="Minana-Galbis D."/>
        </authorList>
    </citation>
    <scope>NUCLEOTIDE SEQUENCE [LARGE SCALE GENOMIC DNA]</scope>
    <source>
        <strain evidence="1 2">B126</strain>
    </source>
</reference>
<comment type="caution">
    <text evidence="1">The sequence shown here is derived from an EMBL/GenBank/DDBJ whole genome shotgun (WGS) entry which is preliminary data.</text>
</comment>
<gene>
    <name evidence="1" type="ORF">DD776_06155</name>
</gene>
<accession>A0A496JA21</accession>
<name>A0A496JA21_HELPX</name>
<organism evidence="1 2">
    <name type="scientific">Helicobacter pylori</name>
    <name type="common">Campylobacter pylori</name>
    <dbReference type="NCBI Taxonomy" id="210"/>
    <lineage>
        <taxon>Bacteria</taxon>
        <taxon>Pseudomonadati</taxon>
        <taxon>Campylobacterota</taxon>
        <taxon>Epsilonproteobacteria</taxon>
        <taxon>Campylobacterales</taxon>
        <taxon>Helicobacteraceae</taxon>
        <taxon>Helicobacter</taxon>
    </lineage>
</organism>